<evidence type="ECO:0000313" key="3">
    <source>
        <dbReference type="Proteomes" id="UP000290545"/>
    </source>
</evidence>
<feature type="transmembrane region" description="Helical" evidence="1">
    <location>
        <begin position="83"/>
        <end position="100"/>
    </location>
</feature>
<protein>
    <submittedName>
        <fullName evidence="2">Uncharacterized protein</fullName>
    </submittedName>
</protein>
<feature type="transmembrane region" description="Helical" evidence="1">
    <location>
        <begin position="57"/>
        <end position="76"/>
    </location>
</feature>
<feature type="transmembrane region" description="Helical" evidence="1">
    <location>
        <begin position="362"/>
        <end position="381"/>
    </location>
</feature>
<feature type="transmembrane region" description="Helical" evidence="1">
    <location>
        <begin position="130"/>
        <end position="148"/>
    </location>
</feature>
<keyword evidence="1" id="KW-0812">Transmembrane</keyword>
<keyword evidence="3" id="KW-1185">Reference proteome</keyword>
<comment type="caution">
    <text evidence="2">The sequence shown here is derived from an EMBL/GenBank/DDBJ whole genome shotgun (WGS) entry which is preliminary data.</text>
</comment>
<keyword evidence="1" id="KW-1133">Transmembrane helix</keyword>
<name>A0A4Q1D817_9BACT</name>
<dbReference type="EMBL" id="SDHZ01000001">
    <property type="protein sequence ID" value="RXK85330.1"/>
    <property type="molecule type" value="Genomic_DNA"/>
</dbReference>
<proteinExistence type="predicted"/>
<feature type="transmembrane region" description="Helical" evidence="1">
    <location>
        <begin position="12"/>
        <end position="31"/>
    </location>
</feature>
<feature type="transmembrane region" description="Helical" evidence="1">
    <location>
        <begin position="310"/>
        <end position="326"/>
    </location>
</feature>
<accession>A0A4Q1D817</accession>
<dbReference type="AlphaFoldDB" id="A0A4Q1D817"/>
<organism evidence="2 3">
    <name type="scientific">Filimonas effusa</name>
    <dbReference type="NCBI Taxonomy" id="2508721"/>
    <lineage>
        <taxon>Bacteria</taxon>
        <taxon>Pseudomonadati</taxon>
        <taxon>Bacteroidota</taxon>
        <taxon>Chitinophagia</taxon>
        <taxon>Chitinophagales</taxon>
        <taxon>Chitinophagaceae</taxon>
        <taxon>Filimonas</taxon>
    </lineage>
</organism>
<feature type="transmembrane region" description="Helical" evidence="1">
    <location>
        <begin position="333"/>
        <end position="350"/>
    </location>
</feature>
<dbReference type="OrthoDB" id="1099698at2"/>
<dbReference type="RefSeq" id="WP_129001082.1">
    <property type="nucleotide sequence ID" value="NZ_SDHZ01000001.1"/>
</dbReference>
<feature type="transmembrane region" description="Helical" evidence="1">
    <location>
        <begin position="393"/>
        <end position="412"/>
    </location>
</feature>
<reference evidence="2 3" key="1">
    <citation type="submission" date="2019-01" db="EMBL/GenBank/DDBJ databases">
        <title>Filimonas sp. strain TTM-71.</title>
        <authorList>
            <person name="Chen W.-M."/>
        </authorList>
    </citation>
    <scope>NUCLEOTIDE SEQUENCE [LARGE SCALE GENOMIC DNA]</scope>
    <source>
        <strain evidence="2 3">TTM-71</strain>
    </source>
</reference>
<feature type="transmembrane region" description="Helical" evidence="1">
    <location>
        <begin position="154"/>
        <end position="184"/>
    </location>
</feature>
<sequence>MFNPTLKAKYFPIVIIGVLSLIELLVSFQGFDLCDEGWTLSGYQQFARNPESVQYQFLYYNSLVIGAAWNAVFGGLGIIGFRLLDSVFIILTGLVVYAILKEIVNRWLILAGLVACVLMREWGSMIFNHNSISAFLVVSAVYFMLRSFKSDKTFYLFLSFFIIGVNVFSRLPNLTMFALGIALLVDYAYKKDPKLLFRQVAAAFLGSLSGIAFILFYLKLSGNLQHFSIALQDMRSAGSDPESTHQLPMMLKVYFANYKTVFKHLLVEAALIGLFVVSQLKIRNSIFRYAFFAFFMFCFVYLLLRWKSPITWSYSIVTMILLFSLVQFRRQYLITQLIVIALIVANFLPLGSDFGIDNMGYASLYIAWPLSIGLLGVIISNTNAPYTRSLQQFALVLMGAFFLRQAVAISQYCYFDEGSRFNKRYAVNNRLANTFTTKEKAAIMDELLLHLSRYVKKDDYLLCFQSLPMVNYVTETRPYLNNSWVWTYDPSLMSAKFVEAEKNIKELPVIVREKCQPLSGKWTTPLPSYNREDLPTTYEYKGSKIKLINNFISVNAYKVAWENNLFQILVPPHL</sequence>
<dbReference type="Proteomes" id="UP000290545">
    <property type="component" value="Unassembled WGS sequence"/>
</dbReference>
<evidence type="ECO:0000313" key="2">
    <source>
        <dbReference type="EMBL" id="RXK85330.1"/>
    </source>
</evidence>
<keyword evidence="1" id="KW-0472">Membrane</keyword>
<feature type="transmembrane region" description="Helical" evidence="1">
    <location>
        <begin position="261"/>
        <end position="280"/>
    </location>
</feature>
<feature type="transmembrane region" description="Helical" evidence="1">
    <location>
        <begin position="287"/>
        <end position="304"/>
    </location>
</feature>
<evidence type="ECO:0000256" key="1">
    <source>
        <dbReference type="SAM" id="Phobius"/>
    </source>
</evidence>
<feature type="transmembrane region" description="Helical" evidence="1">
    <location>
        <begin position="196"/>
        <end position="218"/>
    </location>
</feature>
<gene>
    <name evidence="2" type="ORF">ESB13_00445</name>
</gene>